<dbReference type="GO" id="GO:0019843">
    <property type="term" value="F:rRNA binding"/>
    <property type="evidence" value="ECO:0007669"/>
    <property type="project" value="UniProtKB-UniRule"/>
</dbReference>
<keyword evidence="4 6" id="KW-0687">Ribonucleoprotein</keyword>
<comment type="caution">
    <text evidence="10">The sequence shown here is derived from an EMBL/GenBank/DDBJ whole genome shotgun (WGS) entry which is preliminary data.</text>
</comment>
<dbReference type="PANTHER" id="PTHR11655:SF14">
    <property type="entry name" value="LARGE RIBOSOMAL SUBUNIT PROTEIN UL6M"/>
    <property type="match status" value="1"/>
</dbReference>
<feature type="domain" description="Large ribosomal subunit protein uL6 alpha-beta" evidence="9">
    <location>
        <begin position="11"/>
        <end position="86"/>
    </location>
</feature>
<dbReference type="SUPFAM" id="SSF56053">
    <property type="entry name" value="Ribosomal protein L6"/>
    <property type="match status" value="2"/>
</dbReference>
<organism evidence="10 11">
    <name type="scientific">Prevotella bivia DNF00320</name>
    <dbReference type="NCBI Taxonomy" id="1401068"/>
    <lineage>
        <taxon>Bacteria</taxon>
        <taxon>Pseudomonadati</taxon>
        <taxon>Bacteroidota</taxon>
        <taxon>Bacteroidia</taxon>
        <taxon>Bacteroidales</taxon>
        <taxon>Prevotellaceae</taxon>
        <taxon>Prevotella</taxon>
    </lineage>
</organism>
<dbReference type="PIRSF" id="PIRSF002162">
    <property type="entry name" value="Ribosomal_L6"/>
    <property type="match status" value="1"/>
</dbReference>
<sequence length="188" mass="20562">MSRIGKLPISIPAGVTVTFNNGVVAVKGPKGELSQKVDASIKTVINDSEITLEVDENSPVNYKQKQAFHGLYRSLINNMVIGVSEGYSKTLELVGVGYRVSNQGNIVEFSLGYTHPIFIQLPAEIKVETKSERNQNPIITLESADKQLLGLVCAKIRSFRMPEPYKGKGILFKGEVIRRKSGKTAAAK</sequence>
<dbReference type="NCBIfam" id="TIGR03654">
    <property type="entry name" value="L6_bact"/>
    <property type="match status" value="1"/>
</dbReference>
<comment type="function">
    <text evidence="6 8">This protein binds to the 23S rRNA, and is important in its secondary structure. It is located near the subunit interface in the base of the L7/L12 stalk, and near the tRNA binding site of the peptidyltransferase center.</text>
</comment>
<comment type="similarity">
    <text evidence="6 7">Belongs to the universal ribosomal protein uL6 family.</text>
</comment>
<keyword evidence="2 6" id="KW-0694">RNA-binding</keyword>
<dbReference type="Pfam" id="PF00347">
    <property type="entry name" value="Ribosomal_L6"/>
    <property type="match status" value="2"/>
</dbReference>
<evidence type="ECO:0000256" key="4">
    <source>
        <dbReference type="ARBA" id="ARBA00023274"/>
    </source>
</evidence>
<name>A0A096ADU1_9BACT</name>
<dbReference type="RefSeq" id="WP_036863461.1">
    <property type="nucleotide sequence ID" value="NZ_JRNQ01000017.1"/>
</dbReference>
<keyword evidence="1 6" id="KW-0699">rRNA-binding</keyword>
<dbReference type="InterPro" id="IPR002358">
    <property type="entry name" value="Ribosomal_uL6_CS"/>
</dbReference>
<feature type="domain" description="Large ribosomal subunit protein uL6 alpha-beta" evidence="9">
    <location>
        <begin position="94"/>
        <end position="171"/>
    </location>
</feature>
<dbReference type="GO" id="GO:0003735">
    <property type="term" value="F:structural constituent of ribosome"/>
    <property type="evidence" value="ECO:0007669"/>
    <property type="project" value="UniProtKB-UniRule"/>
</dbReference>
<dbReference type="Proteomes" id="UP000029525">
    <property type="component" value="Unassembled WGS sequence"/>
</dbReference>
<evidence type="ECO:0000256" key="3">
    <source>
        <dbReference type="ARBA" id="ARBA00022980"/>
    </source>
</evidence>
<comment type="function">
    <text evidence="5">Component of the mitochondrial ribosome (mitoribosome), a dedicated translation machinery responsible for the synthesis of mitochondrial genome-encoded proteins, including at least some of the essential transmembrane subunits of the mitochondrial respiratory chain. The mitoribosomes are attached to the mitochondrial inner membrane and translation products are cotranslationally integrated into the membrane.</text>
</comment>
<dbReference type="HAMAP" id="MF_01365_B">
    <property type="entry name" value="Ribosomal_uL6_B"/>
    <property type="match status" value="1"/>
</dbReference>
<evidence type="ECO:0000256" key="2">
    <source>
        <dbReference type="ARBA" id="ARBA00022884"/>
    </source>
</evidence>
<dbReference type="AlphaFoldDB" id="A0A096ADU1"/>
<evidence type="ECO:0000256" key="8">
    <source>
        <dbReference type="RuleBase" id="RU003870"/>
    </source>
</evidence>
<dbReference type="InterPro" id="IPR020040">
    <property type="entry name" value="Ribosomal_uL6_a/b-dom"/>
</dbReference>
<protein>
    <recommendedName>
        <fullName evidence="6">Large ribosomal subunit protein uL6</fullName>
    </recommendedName>
</protein>
<dbReference type="OrthoDB" id="9805007at2"/>
<dbReference type="FunFam" id="3.90.930.12:FF:000002">
    <property type="entry name" value="50S ribosomal protein L6"/>
    <property type="match status" value="1"/>
</dbReference>
<evidence type="ECO:0000256" key="5">
    <source>
        <dbReference type="ARBA" id="ARBA00037226"/>
    </source>
</evidence>
<reference evidence="10 11" key="1">
    <citation type="submission" date="2014-07" db="EMBL/GenBank/DDBJ databases">
        <authorList>
            <person name="McCorrison J."/>
            <person name="Sanka R."/>
            <person name="Torralba M."/>
            <person name="Gillis M."/>
            <person name="Haft D.H."/>
            <person name="Methe B."/>
            <person name="Sutton G."/>
            <person name="Nelson K.E."/>
        </authorList>
    </citation>
    <scope>NUCLEOTIDE SEQUENCE [LARGE SCALE GENOMIC DNA]</scope>
    <source>
        <strain evidence="10 11">DNF00320</strain>
    </source>
</reference>
<dbReference type="PANTHER" id="PTHR11655">
    <property type="entry name" value="60S/50S RIBOSOMAL PROTEIN L6/L9"/>
    <property type="match status" value="1"/>
</dbReference>
<dbReference type="EMBL" id="JRNQ01000017">
    <property type="protein sequence ID" value="KGF45273.1"/>
    <property type="molecule type" value="Genomic_DNA"/>
</dbReference>
<dbReference type="InterPro" id="IPR036789">
    <property type="entry name" value="Ribosomal_uL6-like_a/b-dom_sf"/>
</dbReference>
<proteinExistence type="inferred from homology"/>
<dbReference type="GO" id="GO:0022625">
    <property type="term" value="C:cytosolic large ribosomal subunit"/>
    <property type="evidence" value="ECO:0007669"/>
    <property type="project" value="UniProtKB-UniRule"/>
</dbReference>
<dbReference type="InterPro" id="IPR000702">
    <property type="entry name" value="Ribosomal_uL6-like"/>
</dbReference>
<keyword evidence="3 6" id="KW-0689">Ribosomal protein</keyword>
<dbReference type="Gene3D" id="3.90.930.12">
    <property type="entry name" value="Ribosomal protein L6, alpha-beta domain"/>
    <property type="match status" value="2"/>
</dbReference>
<evidence type="ECO:0000313" key="11">
    <source>
        <dbReference type="Proteomes" id="UP000029525"/>
    </source>
</evidence>
<dbReference type="GO" id="GO:0002181">
    <property type="term" value="P:cytoplasmic translation"/>
    <property type="evidence" value="ECO:0007669"/>
    <property type="project" value="TreeGrafter"/>
</dbReference>
<evidence type="ECO:0000313" key="10">
    <source>
        <dbReference type="EMBL" id="KGF45273.1"/>
    </source>
</evidence>
<evidence type="ECO:0000256" key="1">
    <source>
        <dbReference type="ARBA" id="ARBA00022730"/>
    </source>
</evidence>
<gene>
    <name evidence="6" type="primary">rplF</name>
    <name evidence="10" type="ORF">HMPREF0647_02840</name>
</gene>
<evidence type="ECO:0000259" key="9">
    <source>
        <dbReference type="Pfam" id="PF00347"/>
    </source>
</evidence>
<accession>A0A096ADU1</accession>
<comment type="subunit">
    <text evidence="6">Part of the 50S ribosomal subunit.</text>
</comment>
<dbReference type="FunFam" id="3.90.930.12:FF:000006">
    <property type="entry name" value="50S ribosomal protein L6"/>
    <property type="match status" value="1"/>
</dbReference>
<evidence type="ECO:0000256" key="6">
    <source>
        <dbReference type="HAMAP-Rule" id="MF_01365"/>
    </source>
</evidence>
<dbReference type="PRINTS" id="PR00059">
    <property type="entry name" value="RIBOSOMALL6"/>
</dbReference>
<evidence type="ECO:0000256" key="7">
    <source>
        <dbReference type="RuleBase" id="RU003869"/>
    </source>
</evidence>
<dbReference type="PROSITE" id="PS00525">
    <property type="entry name" value="RIBOSOMAL_L6_1"/>
    <property type="match status" value="1"/>
</dbReference>
<dbReference type="InterPro" id="IPR019906">
    <property type="entry name" value="Ribosomal_uL6_bac-type"/>
</dbReference>